<evidence type="ECO:0000256" key="2">
    <source>
        <dbReference type="ARBA" id="ARBA00012513"/>
    </source>
</evidence>
<dbReference type="Pfam" id="PF00531">
    <property type="entry name" value="Death"/>
    <property type="match status" value="1"/>
</dbReference>
<dbReference type="OrthoDB" id="4062651at2759"/>
<dbReference type="RefSeq" id="XP_015511734.1">
    <property type="nucleotide sequence ID" value="XM_015656248.1"/>
</dbReference>
<dbReference type="InterPro" id="IPR011029">
    <property type="entry name" value="DEATH-like_dom_sf"/>
</dbReference>
<evidence type="ECO:0000256" key="4">
    <source>
        <dbReference type="ARBA" id="ARBA00022679"/>
    </source>
</evidence>
<dbReference type="InterPro" id="IPR011009">
    <property type="entry name" value="Kinase-like_dom_sf"/>
</dbReference>
<evidence type="ECO:0000256" key="10">
    <source>
        <dbReference type="PROSITE-ProRule" id="PRU10141"/>
    </source>
</evidence>
<comment type="catalytic activity">
    <reaction evidence="8">
        <text>L-threonyl-[protein] + ATP = O-phospho-L-threonyl-[protein] + ADP + H(+)</text>
        <dbReference type="Rhea" id="RHEA:46608"/>
        <dbReference type="Rhea" id="RHEA-COMP:11060"/>
        <dbReference type="Rhea" id="RHEA-COMP:11605"/>
        <dbReference type="ChEBI" id="CHEBI:15378"/>
        <dbReference type="ChEBI" id="CHEBI:30013"/>
        <dbReference type="ChEBI" id="CHEBI:30616"/>
        <dbReference type="ChEBI" id="CHEBI:61977"/>
        <dbReference type="ChEBI" id="CHEBI:456216"/>
        <dbReference type="EC" id="2.7.11.1"/>
    </reaction>
</comment>
<dbReference type="KEGG" id="nlo:107218393"/>
<comment type="similarity">
    <text evidence="1">Belongs to the protein kinase superfamily. TKL Ser/Thr protein kinase family. Pelle subfamily.</text>
</comment>
<reference evidence="13 14" key="1">
    <citation type="submission" date="2025-04" db="UniProtKB">
        <authorList>
            <consortium name="RefSeq"/>
        </authorList>
    </citation>
    <scope>IDENTIFICATION</scope>
    <source>
        <tissue evidence="13 14">Whole body</tissue>
    </source>
</reference>
<evidence type="ECO:0000313" key="14">
    <source>
        <dbReference type="RefSeq" id="XP_015511734.1"/>
    </source>
</evidence>
<accession>A0A6J0B9U7</accession>
<dbReference type="GO" id="GO:0005524">
    <property type="term" value="F:ATP binding"/>
    <property type="evidence" value="ECO:0007669"/>
    <property type="project" value="UniProtKB-UniRule"/>
</dbReference>
<dbReference type="Pfam" id="PF00069">
    <property type="entry name" value="Pkinase"/>
    <property type="match status" value="1"/>
</dbReference>
<feature type="domain" description="Protein kinase" evidence="11">
    <location>
        <begin position="228"/>
        <end position="501"/>
    </location>
</feature>
<dbReference type="GO" id="GO:0007165">
    <property type="term" value="P:signal transduction"/>
    <property type="evidence" value="ECO:0007669"/>
    <property type="project" value="InterPro"/>
</dbReference>
<dbReference type="InterPro" id="IPR017441">
    <property type="entry name" value="Protein_kinase_ATP_BS"/>
</dbReference>
<dbReference type="PANTHER" id="PTHR48006:SF102">
    <property type="entry name" value="LEUCINE-RICH REPEAT-CONTAINING PROTEIN DDB_G0281931-RELATED"/>
    <property type="match status" value="1"/>
</dbReference>
<dbReference type="Gene3D" id="3.30.200.20">
    <property type="entry name" value="Phosphorylase Kinase, domain 1"/>
    <property type="match status" value="1"/>
</dbReference>
<evidence type="ECO:0000256" key="3">
    <source>
        <dbReference type="ARBA" id="ARBA00022527"/>
    </source>
</evidence>
<dbReference type="PROSITE" id="PS00108">
    <property type="entry name" value="PROTEIN_KINASE_ST"/>
    <property type="match status" value="1"/>
</dbReference>
<evidence type="ECO:0000256" key="7">
    <source>
        <dbReference type="ARBA" id="ARBA00022840"/>
    </source>
</evidence>
<evidence type="ECO:0000256" key="6">
    <source>
        <dbReference type="ARBA" id="ARBA00022777"/>
    </source>
</evidence>
<dbReference type="SMART" id="SM00220">
    <property type="entry name" value="S_TKc"/>
    <property type="match status" value="1"/>
</dbReference>
<dbReference type="InterPro" id="IPR008271">
    <property type="entry name" value="Ser/Thr_kinase_AS"/>
</dbReference>
<dbReference type="CDD" id="cd14066">
    <property type="entry name" value="STKc_IRAK"/>
    <property type="match status" value="1"/>
</dbReference>
<dbReference type="AlphaFoldDB" id="A0A6J0B9U7"/>
<proteinExistence type="inferred from homology"/>
<dbReference type="PANTHER" id="PTHR48006">
    <property type="entry name" value="LEUCINE-RICH REPEAT-CONTAINING PROTEIN DDB_G0281931-RELATED"/>
    <property type="match status" value="1"/>
</dbReference>
<dbReference type="RefSeq" id="XP_015511733.1">
    <property type="nucleotide sequence ID" value="XM_015656247.1"/>
</dbReference>
<keyword evidence="12" id="KW-1185">Reference proteome</keyword>
<dbReference type="GO" id="GO:0004674">
    <property type="term" value="F:protein serine/threonine kinase activity"/>
    <property type="evidence" value="ECO:0007669"/>
    <property type="project" value="UniProtKB-KW"/>
</dbReference>
<dbReference type="CTD" id="43283"/>
<dbReference type="SUPFAM" id="SSF56112">
    <property type="entry name" value="Protein kinase-like (PK-like)"/>
    <property type="match status" value="1"/>
</dbReference>
<dbReference type="Proteomes" id="UP000829291">
    <property type="component" value="Chromosome 6"/>
</dbReference>
<dbReference type="Gene3D" id="1.10.533.10">
    <property type="entry name" value="Death Domain, Fas"/>
    <property type="match status" value="1"/>
</dbReference>
<evidence type="ECO:0000259" key="11">
    <source>
        <dbReference type="PROSITE" id="PS50011"/>
    </source>
</evidence>
<feature type="binding site" evidence="10">
    <location>
        <position position="256"/>
    </location>
    <ligand>
        <name>ATP</name>
        <dbReference type="ChEBI" id="CHEBI:30616"/>
    </ligand>
</feature>
<evidence type="ECO:0000256" key="8">
    <source>
        <dbReference type="ARBA" id="ARBA00047899"/>
    </source>
</evidence>
<keyword evidence="5 10" id="KW-0547">Nucleotide-binding</keyword>
<evidence type="ECO:0000313" key="13">
    <source>
        <dbReference type="RefSeq" id="XP_015511733.1"/>
    </source>
</evidence>
<dbReference type="PROSITE" id="PS50011">
    <property type="entry name" value="PROTEIN_KINASE_DOM"/>
    <property type="match status" value="1"/>
</dbReference>
<organism evidence="12 14">
    <name type="scientific">Neodiprion lecontei</name>
    <name type="common">Redheaded pine sawfly</name>
    <dbReference type="NCBI Taxonomy" id="441921"/>
    <lineage>
        <taxon>Eukaryota</taxon>
        <taxon>Metazoa</taxon>
        <taxon>Ecdysozoa</taxon>
        <taxon>Arthropoda</taxon>
        <taxon>Hexapoda</taxon>
        <taxon>Insecta</taxon>
        <taxon>Pterygota</taxon>
        <taxon>Neoptera</taxon>
        <taxon>Endopterygota</taxon>
        <taxon>Hymenoptera</taxon>
        <taxon>Tenthredinoidea</taxon>
        <taxon>Diprionidae</taxon>
        <taxon>Diprioninae</taxon>
        <taxon>Neodiprion</taxon>
    </lineage>
</organism>
<dbReference type="GeneID" id="107218393"/>
<dbReference type="EC" id="2.7.11.1" evidence="2"/>
<dbReference type="InterPro" id="IPR051824">
    <property type="entry name" value="LRR_Rcpt-Like_S/T_Kinase"/>
</dbReference>
<keyword evidence="7 10" id="KW-0067">ATP-binding</keyword>
<sequence length="504" mass="57556">MAVQHGQTNLYIDDLPWLEREELCRILNQNNEWEELAGKWMKFDVSTVQCLRKNENPTDKLLKMWTTFNHTVQELFLLLYKMQHHQAMLLLKNFVNPKYSKLITNRKRPSAQLLNCHVADEHSKDLKIGTNNFNHIQPASSDVQKLCIYQTMYERVAKMLDKFPLPNDLDPSNSDNMLVPTGVNQNLAPVPRPVVDGSKNNNQLKISLIDTDLPQPSYEELAKATHNWSKHNILGRGGFGTVFKGIWKGTPVAIKKIEQRGSDSKESYLIQVEQSLRELKILYARRHDNILPLYGHSIGGEAPCLVYQLMPNGSLEDKLSLRQGSQPLNWLQRHNIATGTAGGLQYLHTIGHKPLIHGDIKSANILLDKNFEPKIGDFGLARDGPEQDYMKVSRVQGTRPYLPDEFLRDRNLSTKVDTYSYGIVLLELATGLGAYSNARPEHKFLKAYVDSFEEKDIRLLKDSTAGTEKDKVFDNLIVLGKWCANTLPKDRPQMVDVHRKLERL</sequence>
<keyword evidence="3" id="KW-0723">Serine/threonine-protein kinase</keyword>
<dbReference type="PROSITE" id="PS00107">
    <property type="entry name" value="PROTEIN_KINASE_ATP"/>
    <property type="match status" value="1"/>
</dbReference>
<dbReference type="FunFam" id="1.10.510.10:FF:000754">
    <property type="entry name" value="Interleukin-1 receptor-associated kinase"/>
    <property type="match status" value="1"/>
</dbReference>
<evidence type="ECO:0000256" key="5">
    <source>
        <dbReference type="ARBA" id="ARBA00022741"/>
    </source>
</evidence>
<dbReference type="Gene3D" id="1.10.510.10">
    <property type="entry name" value="Transferase(Phosphotransferase) domain 1"/>
    <property type="match status" value="1"/>
</dbReference>
<keyword evidence="4" id="KW-0808">Transferase</keyword>
<dbReference type="InterPro" id="IPR000719">
    <property type="entry name" value="Prot_kinase_dom"/>
</dbReference>
<keyword evidence="6" id="KW-0418">Kinase</keyword>
<dbReference type="SUPFAM" id="SSF47986">
    <property type="entry name" value="DEATH domain"/>
    <property type="match status" value="1"/>
</dbReference>
<dbReference type="InterPro" id="IPR000488">
    <property type="entry name" value="Death_dom"/>
</dbReference>
<dbReference type="GO" id="GO:0045087">
    <property type="term" value="P:innate immune response"/>
    <property type="evidence" value="ECO:0007669"/>
    <property type="project" value="UniProtKB-ARBA"/>
</dbReference>
<name>A0A6J0B9U7_NEOLC</name>
<protein>
    <recommendedName>
        <fullName evidence="2">non-specific serine/threonine protein kinase</fullName>
        <ecNumber evidence="2">2.7.11.1</ecNumber>
    </recommendedName>
</protein>
<gene>
    <name evidence="13 14" type="primary">LOC107218393</name>
</gene>
<comment type="catalytic activity">
    <reaction evidence="9">
        <text>L-seryl-[protein] + ATP = O-phospho-L-seryl-[protein] + ADP + H(+)</text>
        <dbReference type="Rhea" id="RHEA:17989"/>
        <dbReference type="Rhea" id="RHEA-COMP:9863"/>
        <dbReference type="Rhea" id="RHEA-COMP:11604"/>
        <dbReference type="ChEBI" id="CHEBI:15378"/>
        <dbReference type="ChEBI" id="CHEBI:29999"/>
        <dbReference type="ChEBI" id="CHEBI:30616"/>
        <dbReference type="ChEBI" id="CHEBI:83421"/>
        <dbReference type="ChEBI" id="CHEBI:456216"/>
        <dbReference type="EC" id="2.7.11.1"/>
    </reaction>
</comment>
<evidence type="ECO:0000256" key="1">
    <source>
        <dbReference type="ARBA" id="ARBA00008718"/>
    </source>
</evidence>
<evidence type="ECO:0000313" key="12">
    <source>
        <dbReference type="Proteomes" id="UP000829291"/>
    </source>
</evidence>
<evidence type="ECO:0000256" key="9">
    <source>
        <dbReference type="ARBA" id="ARBA00048679"/>
    </source>
</evidence>